<evidence type="ECO:0000313" key="1">
    <source>
        <dbReference type="EMBL" id="SAL63430.1"/>
    </source>
</evidence>
<sequence>MRRIPIKSAIEHQKHLTSPIETASKGALGDAMHVARYVPPTTSQMIVRKLRLPHVRFFPLVIRFATLALAE</sequence>
<evidence type="ECO:0000313" key="2">
    <source>
        <dbReference type="Proteomes" id="UP000054977"/>
    </source>
</evidence>
<name>A0A158J534_9BURK</name>
<accession>A0A158J534</accession>
<reference evidence="1" key="1">
    <citation type="submission" date="2016-01" db="EMBL/GenBank/DDBJ databases">
        <authorList>
            <person name="Peeters C."/>
        </authorList>
    </citation>
    <scope>NUCLEOTIDE SEQUENCE [LARGE SCALE GENOMIC DNA]</scope>
    <source>
        <strain evidence="1">LMG 22934</strain>
    </source>
</reference>
<dbReference type="EMBL" id="FCNW02000056">
    <property type="protein sequence ID" value="SAL63430.1"/>
    <property type="molecule type" value="Genomic_DNA"/>
</dbReference>
<proteinExistence type="predicted"/>
<organism evidence="1 2">
    <name type="scientific">Caballeronia humi</name>
    <dbReference type="NCBI Taxonomy" id="326474"/>
    <lineage>
        <taxon>Bacteria</taxon>
        <taxon>Pseudomonadati</taxon>
        <taxon>Pseudomonadota</taxon>
        <taxon>Betaproteobacteria</taxon>
        <taxon>Burkholderiales</taxon>
        <taxon>Burkholderiaceae</taxon>
        <taxon>Caballeronia</taxon>
    </lineage>
</organism>
<gene>
    <name evidence="1" type="ORF">AWB65_05893</name>
</gene>
<dbReference type="AlphaFoldDB" id="A0A158J534"/>
<dbReference type="Proteomes" id="UP000054977">
    <property type="component" value="Unassembled WGS sequence"/>
</dbReference>
<keyword evidence="2" id="KW-1185">Reference proteome</keyword>
<protein>
    <submittedName>
        <fullName evidence="1">Uncharacterized protein</fullName>
    </submittedName>
</protein>
<comment type="caution">
    <text evidence="1">The sequence shown here is derived from an EMBL/GenBank/DDBJ whole genome shotgun (WGS) entry which is preliminary data.</text>
</comment>